<dbReference type="Proteomes" id="UP000007589">
    <property type="component" value="Chromosome"/>
</dbReference>
<reference evidence="2" key="1">
    <citation type="submission" date="2012-02" db="EMBL/GenBank/DDBJ databases">
        <title>Complete genome sequence of Rickettsia australis strain Cutlack.</title>
        <authorList>
            <person name="Johnson S.L."/>
            <person name="Munk A.C."/>
            <person name="Han S."/>
            <person name="Bruce D.C."/>
            <person name="Dasch G.A."/>
        </authorList>
    </citation>
    <scope>NUCLEOTIDE SEQUENCE [LARGE SCALE GENOMIC DNA]</scope>
    <source>
        <strain evidence="2">Cutlack</strain>
    </source>
</reference>
<dbReference type="RefSeq" id="WP_014412054.1">
    <property type="nucleotide sequence ID" value="NC_017058.1"/>
</dbReference>
<keyword evidence="2" id="KW-1185">Reference proteome</keyword>
<accession>H8K8Z0</accession>
<dbReference type="KEGG" id="rau:MC5_00420"/>
<evidence type="ECO:0000313" key="1">
    <source>
        <dbReference type="EMBL" id="AFC70510.1"/>
    </source>
</evidence>
<protein>
    <submittedName>
        <fullName evidence="1">Uncharacterized protein</fullName>
    </submittedName>
</protein>
<dbReference type="AlphaFoldDB" id="H8K8Z0"/>
<dbReference type="EMBL" id="CP003338">
    <property type="protein sequence ID" value="AFC70510.1"/>
    <property type="molecule type" value="Genomic_DNA"/>
</dbReference>
<name>H8K8Z0_RICAC</name>
<proteinExistence type="predicted"/>
<dbReference type="STRING" id="1105110.MC5_00420"/>
<organism evidence="1 2">
    <name type="scientific">Rickettsia australis (strain Cutlack)</name>
    <dbReference type="NCBI Taxonomy" id="1105110"/>
    <lineage>
        <taxon>Bacteria</taxon>
        <taxon>Pseudomonadati</taxon>
        <taxon>Pseudomonadota</taxon>
        <taxon>Alphaproteobacteria</taxon>
        <taxon>Rickettsiales</taxon>
        <taxon>Rickettsiaceae</taxon>
        <taxon>Rickettsieae</taxon>
        <taxon>Rickettsia</taxon>
        <taxon>spotted fever group</taxon>
    </lineage>
</organism>
<evidence type="ECO:0000313" key="2">
    <source>
        <dbReference type="Proteomes" id="UP000007589"/>
    </source>
</evidence>
<gene>
    <name evidence="1" type="ordered locus">MC5_00420</name>
</gene>
<dbReference type="HOGENOM" id="CLU_3257110_0_0_5"/>
<sequence>MVKLEPKPQFEHGSVLESDAIEVLFLDIDENGVITIVSDVKQ</sequence>